<comment type="caution">
    <text evidence="2">The sequence shown here is derived from an EMBL/GenBank/DDBJ whole genome shotgun (WGS) entry which is preliminary data.</text>
</comment>
<dbReference type="Proteomes" id="UP000024816">
    <property type="component" value="Unassembled WGS sequence"/>
</dbReference>
<proteinExistence type="predicted"/>
<name>A0A059FEY6_9PROT</name>
<evidence type="ECO:0000313" key="3">
    <source>
        <dbReference type="Proteomes" id="UP000024816"/>
    </source>
</evidence>
<evidence type="ECO:0008006" key="4">
    <source>
        <dbReference type="Google" id="ProtNLM"/>
    </source>
</evidence>
<sequence length="115" mass="12029">MTSLRTIAAASVFAIASFAMAPAAFAGDPVIDAAIDAGQVGETIDGLLGVVGTADPSLVRKVNEINNRRAAKYAEVAAQTGTTPAQVARLTGEKQIEKLDAGEYYMDESGVWKRK</sequence>
<dbReference type="AlphaFoldDB" id="A0A059FEY6"/>
<evidence type="ECO:0000256" key="1">
    <source>
        <dbReference type="SAM" id="SignalP"/>
    </source>
</evidence>
<gene>
    <name evidence="2" type="ORF">HJA_07387</name>
</gene>
<keyword evidence="1" id="KW-0732">Signal</keyword>
<dbReference type="STRING" id="1280952.HJA_07387"/>
<dbReference type="PATRIC" id="fig|1280952.3.peg.1465"/>
<feature type="signal peptide" evidence="1">
    <location>
        <begin position="1"/>
        <end position="26"/>
    </location>
</feature>
<organism evidence="2 3">
    <name type="scientific">Hyphomonas jannaschiana VP2</name>
    <dbReference type="NCBI Taxonomy" id="1280952"/>
    <lineage>
        <taxon>Bacteria</taxon>
        <taxon>Pseudomonadati</taxon>
        <taxon>Pseudomonadota</taxon>
        <taxon>Alphaproteobacteria</taxon>
        <taxon>Hyphomonadales</taxon>
        <taxon>Hyphomonadaceae</taxon>
        <taxon>Hyphomonas</taxon>
    </lineage>
</organism>
<dbReference type="RefSeq" id="WP_051597481.1">
    <property type="nucleotide sequence ID" value="NZ_ARYJ01000004.1"/>
</dbReference>
<keyword evidence="3" id="KW-1185">Reference proteome</keyword>
<dbReference type="OrthoDB" id="7362294at2"/>
<dbReference type="Pfam" id="PF07027">
    <property type="entry name" value="DUF1318"/>
    <property type="match status" value="1"/>
</dbReference>
<evidence type="ECO:0000313" key="2">
    <source>
        <dbReference type="EMBL" id="KCZ89101.1"/>
    </source>
</evidence>
<dbReference type="PIRSF" id="PIRSF025560">
    <property type="entry name" value="UCP025560"/>
    <property type="match status" value="1"/>
</dbReference>
<dbReference type="eggNOG" id="COG3784">
    <property type="taxonomic scope" value="Bacteria"/>
</dbReference>
<dbReference type="EMBL" id="ARYJ01000004">
    <property type="protein sequence ID" value="KCZ89101.1"/>
    <property type="molecule type" value="Genomic_DNA"/>
</dbReference>
<protein>
    <recommendedName>
        <fullName evidence="4">DUF1318 domain-containing protein</fullName>
    </recommendedName>
</protein>
<feature type="chain" id="PRO_5001577303" description="DUF1318 domain-containing protein" evidence="1">
    <location>
        <begin position="27"/>
        <end position="115"/>
    </location>
</feature>
<reference evidence="2 3" key="1">
    <citation type="journal article" date="2014" name="Antonie Van Leeuwenhoek">
        <title>Hyphomonas beringensis sp. nov. and Hyphomonas chukchiensis sp. nov., isolated from surface seawater of the Bering Sea and Chukchi Sea.</title>
        <authorList>
            <person name="Li C."/>
            <person name="Lai Q."/>
            <person name="Li G."/>
            <person name="Dong C."/>
            <person name="Wang J."/>
            <person name="Liao Y."/>
            <person name="Shao Z."/>
        </authorList>
    </citation>
    <scope>NUCLEOTIDE SEQUENCE [LARGE SCALE GENOMIC DNA]</scope>
    <source>
        <strain evidence="2 3">VP2</strain>
    </source>
</reference>
<dbReference type="InterPro" id="IPR008309">
    <property type="entry name" value="YdbL"/>
</dbReference>
<accession>A0A059FEY6</accession>